<accession>X1DWV6</accession>
<dbReference type="AlphaFoldDB" id="X1DWV6"/>
<evidence type="ECO:0000313" key="1">
    <source>
        <dbReference type="EMBL" id="GAH24767.1"/>
    </source>
</evidence>
<reference evidence="1" key="1">
    <citation type="journal article" date="2014" name="Front. Microbiol.">
        <title>High frequency of phylogenetically diverse reductive dehalogenase-homologous genes in deep subseafloor sedimentary metagenomes.</title>
        <authorList>
            <person name="Kawai M."/>
            <person name="Futagami T."/>
            <person name="Toyoda A."/>
            <person name="Takaki Y."/>
            <person name="Nishi S."/>
            <person name="Hori S."/>
            <person name="Arai W."/>
            <person name="Tsubouchi T."/>
            <person name="Morono Y."/>
            <person name="Uchiyama I."/>
            <person name="Ito T."/>
            <person name="Fujiyama A."/>
            <person name="Inagaki F."/>
            <person name="Takami H."/>
        </authorList>
    </citation>
    <scope>NUCLEOTIDE SEQUENCE</scope>
    <source>
        <strain evidence="1">Expedition CK06-06</strain>
    </source>
</reference>
<proteinExistence type="predicted"/>
<name>X1DWV6_9ZZZZ</name>
<gene>
    <name evidence="1" type="ORF">S03H2_02351</name>
</gene>
<comment type="caution">
    <text evidence="1">The sequence shown here is derived from an EMBL/GenBank/DDBJ whole genome shotgun (WGS) entry which is preliminary data.</text>
</comment>
<dbReference type="EMBL" id="BARU01000776">
    <property type="protein sequence ID" value="GAH24767.1"/>
    <property type="molecule type" value="Genomic_DNA"/>
</dbReference>
<organism evidence="1">
    <name type="scientific">marine sediment metagenome</name>
    <dbReference type="NCBI Taxonomy" id="412755"/>
    <lineage>
        <taxon>unclassified sequences</taxon>
        <taxon>metagenomes</taxon>
        <taxon>ecological metagenomes</taxon>
    </lineage>
</organism>
<sequence>MEVSCLAKEHNPLSGEFWNYMHRNDKKLFVFGIREGISIWIEQILDHSPHQFASKEDEVKFSAFVLDNFNFLNLFAVDNKKKTEKLFETFINIISDLYKDPANTHIPIANMCLIASRKLR</sequence>
<protein>
    <submittedName>
        <fullName evidence="1">Uncharacterized protein</fullName>
    </submittedName>
</protein>
<feature type="non-terminal residue" evidence="1">
    <location>
        <position position="120"/>
    </location>
</feature>